<evidence type="ECO:0000256" key="1">
    <source>
        <dbReference type="ARBA" id="ARBA00006479"/>
    </source>
</evidence>
<dbReference type="Gene3D" id="1.10.10.10">
    <property type="entry name" value="Winged helix-like DNA-binding domain superfamily/Winged helix DNA-binding domain"/>
    <property type="match status" value="1"/>
</dbReference>
<dbReference type="Pfam" id="PF00480">
    <property type="entry name" value="ROK"/>
    <property type="match status" value="1"/>
</dbReference>
<comment type="similarity">
    <text evidence="1">Belongs to the ROK (NagC/XylR) family.</text>
</comment>
<dbReference type="CDD" id="cd23763">
    <property type="entry name" value="ASKHA_ATPase_ROK"/>
    <property type="match status" value="1"/>
</dbReference>
<name>A0ABV6AVB1_9DEIO</name>
<dbReference type="InterPro" id="IPR000600">
    <property type="entry name" value="ROK"/>
</dbReference>
<comment type="caution">
    <text evidence="2">The sequence shown here is derived from an EMBL/GenBank/DDBJ whole genome shotgun (WGS) entry which is preliminary data.</text>
</comment>
<organism evidence="2 3">
    <name type="scientific">Deinococcus oregonensis</name>
    <dbReference type="NCBI Taxonomy" id="1805970"/>
    <lineage>
        <taxon>Bacteria</taxon>
        <taxon>Thermotogati</taxon>
        <taxon>Deinococcota</taxon>
        <taxon>Deinococci</taxon>
        <taxon>Deinococcales</taxon>
        <taxon>Deinococcaceae</taxon>
        <taxon>Deinococcus</taxon>
    </lineage>
</organism>
<dbReference type="PANTHER" id="PTHR18964">
    <property type="entry name" value="ROK (REPRESSOR, ORF, KINASE) FAMILY"/>
    <property type="match status" value="1"/>
</dbReference>
<dbReference type="SUPFAM" id="SSF53067">
    <property type="entry name" value="Actin-like ATPase domain"/>
    <property type="match status" value="1"/>
</dbReference>
<accession>A0ABV6AVB1</accession>
<dbReference type="PANTHER" id="PTHR18964:SF149">
    <property type="entry name" value="BIFUNCTIONAL UDP-N-ACETYLGLUCOSAMINE 2-EPIMERASE_N-ACETYLMANNOSAMINE KINASE"/>
    <property type="match status" value="1"/>
</dbReference>
<keyword evidence="3" id="KW-1185">Reference proteome</keyword>
<dbReference type="InterPro" id="IPR036388">
    <property type="entry name" value="WH-like_DNA-bd_sf"/>
</dbReference>
<dbReference type="SUPFAM" id="SSF46785">
    <property type="entry name" value="Winged helix' DNA-binding domain"/>
    <property type="match status" value="1"/>
</dbReference>
<protein>
    <submittedName>
        <fullName evidence="2">ROK family protein</fullName>
    </submittedName>
</protein>
<gene>
    <name evidence="2" type="ORF">ACFFLM_05535</name>
</gene>
<proteinExistence type="inferred from homology"/>
<dbReference type="Proteomes" id="UP001589733">
    <property type="component" value="Unassembled WGS sequence"/>
</dbReference>
<sequence length="337" mass="35443">MGQPQTLRRLNRRHVVQALLDAPVLTRPQLAGQLGLSKVTIAAIVQELLEHQIVGLSALPGQSTGRTPQAVQLSPSVGTALAVDLQSHSIQQQALPLHGKPMPPTHHLISPQDVVPAAVRMIKEVHAAAPFGSLSSVVVSVPAPVDALGRVREPNALSAFDPAPLLAVAQQLQLDIVYENDANLVALALSSSYHDATTLAAVIERPTGIGMGLILNGQLYRGPQGRAGELGNAPWPGKHGVACIEQLPLAERLDATAYSLAGLAIGLDLEHLLLVFEEAEALAARLQPLLDPTVTLTLPPASSGLPLQGAGLLARRRACTHFLESLSNLRSLESHVA</sequence>
<dbReference type="Gene3D" id="3.30.420.40">
    <property type="match status" value="2"/>
</dbReference>
<evidence type="ECO:0000313" key="2">
    <source>
        <dbReference type="EMBL" id="MFB9991434.1"/>
    </source>
</evidence>
<dbReference type="EMBL" id="JBHLYR010000015">
    <property type="protein sequence ID" value="MFB9991434.1"/>
    <property type="molecule type" value="Genomic_DNA"/>
</dbReference>
<reference evidence="2 3" key="1">
    <citation type="submission" date="2024-09" db="EMBL/GenBank/DDBJ databases">
        <authorList>
            <person name="Sun Q."/>
            <person name="Mori K."/>
        </authorList>
    </citation>
    <scope>NUCLEOTIDE SEQUENCE [LARGE SCALE GENOMIC DNA]</scope>
    <source>
        <strain evidence="2 3">JCM 13503</strain>
    </source>
</reference>
<dbReference type="InterPro" id="IPR036390">
    <property type="entry name" value="WH_DNA-bd_sf"/>
</dbReference>
<dbReference type="InterPro" id="IPR043129">
    <property type="entry name" value="ATPase_NBD"/>
</dbReference>
<evidence type="ECO:0000313" key="3">
    <source>
        <dbReference type="Proteomes" id="UP001589733"/>
    </source>
</evidence>
<dbReference type="RefSeq" id="WP_380006428.1">
    <property type="nucleotide sequence ID" value="NZ_JBHLYR010000015.1"/>
</dbReference>